<name>A0AAP0Q9Q2_9ROSI</name>
<feature type="repeat" description="PPR" evidence="6">
    <location>
        <begin position="411"/>
        <end position="445"/>
    </location>
</feature>
<dbReference type="PROSITE" id="PS51375">
    <property type="entry name" value="PPR"/>
    <property type="match status" value="8"/>
</dbReference>
<keyword evidence="4" id="KW-0964">Secreted</keyword>
<dbReference type="InterPro" id="IPR011990">
    <property type="entry name" value="TPR-like_helical_dom_sf"/>
</dbReference>
<evidence type="ECO:0000313" key="9">
    <source>
        <dbReference type="Proteomes" id="UP001428341"/>
    </source>
</evidence>
<organism evidence="8 9">
    <name type="scientific">Citrus x changshan-huyou</name>
    <dbReference type="NCBI Taxonomy" id="2935761"/>
    <lineage>
        <taxon>Eukaryota</taxon>
        <taxon>Viridiplantae</taxon>
        <taxon>Streptophyta</taxon>
        <taxon>Embryophyta</taxon>
        <taxon>Tracheophyta</taxon>
        <taxon>Spermatophyta</taxon>
        <taxon>Magnoliopsida</taxon>
        <taxon>eudicotyledons</taxon>
        <taxon>Gunneridae</taxon>
        <taxon>Pentapetalae</taxon>
        <taxon>rosids</taxon>
        <taxon>malvids</taxon>
        <taxon>Sapindales</taxon>
        <taxon>Rutaceae</taxon>
        <taxon>Aurantioideae</taxon>
        <taxon>Citrus</taxon>
    </lineage>
</organism>
<keyword evidence="9" id="KW-1185">Reference proteome</keyword>
<dbReference type="InterPro" id="IPR004265">
    <property type="entry name" value="Dirigent"/>
</dbReference>
<dbReference type="InterPro" id="IPR044859">
    <property type="entry name" value="Allene_oxi_cyc_Dirigent"/>
</dbReference>
<dbReference type="NCBIfam" id="TIGR00756">
    <property type="entry name" value="PPR"/>
    <property type="match status" value="7"/>
</dbReference>
<dbReference type="PANTHER" id="PTHR46215">
    <property type="entry name" value="DIRIGENT PROTEIN 24-RELATED"/>
    <property type="match status" value="1"/>
</dbReference>
<dbReference type="EMBL" id="JBCGBO010000025">
    <property type="protein sequence ID" value="KAK9175983.1"/>
    <property type="molecule type" value="Genomic_DNA"/>
</dbReference>
<dbReference type="Gene3D" id="1.25.40.10">
    <property type="entry name" value="Tetratricopeptide repeat domain"/>
    <property type="match status" value="4"/>
</dbReference>
<evidence type="ECO:0000256" key="5">
    <source>
        <dbReference type="ARBA" id="ARBA00022737"/>
    </source>
</evidence>
<accession>A0AAP0Q9Q2</accession>
<feature type="repeat" description="PPR" evidence="6">
    <location>
        <begin position="376"/>
        <end position="410"/>
    </location>
</feature>
<dbReference type="Pfam" id="PF03018">
    <property type="entry name" value="Dirigent"/>
    <property type="match status" value="1"/>
</dbReference>
<feature type="repeat" description="PPR" evidence="6">
    <location>
        <begin position="166"/>
        <end position="200"/>
    </location>
</feature>
<evidence type="ECO:0000313" key="8">
    <source>
        <dbReference type="EMBL" id="KAK9175983.1"/>
    </source>
</evidence>
<dbReference type="Pfam" id="PF13041">
    <property type="entry name" value="PPR_2"/>
    <property type="match status" value="3"/>
</dbReference>
<sequence>MIHSRSKAINQTKLVLLQQRQCINYIPFQQKHTFTPKKPKPKPSTKPRRKQNPQNHKKIRKPKEPIPFVNDLKEIRDPDEALSLFHRHHQMGSKHSYPSYASLIYKLARARDFDAVETVLGYIQDFNIRCKETLFISLIQHYGKAHLVDKAIEVFNRMTSFDCVRTLQSFNSLLDILVDNDRVDDAKRMFDDADKMGFRPNLISFNVMIKGRLKKGEWEEASRLFDEMLEREVPPTVVTYNSLIGFLCRKGEMEKAKGLFEDMIKKGTYPNAVTYALLMEGLCFKGEYNEAKKMMFDMAYRGCKPQLVNFGVLMSDLGKRGKIEEAKSLLSEMKKRQYKPDVVTYNILINYLCKEDRAAEAYKVLTEMQIGGCKPNAATYRMMVDGFLRVEDFEGSLKVLSAMLTSRHCPRLETFSCLLVGLLKGGKVDDACFVLEEMEKRKMRFELKAWEGLVTDACIGDGNAGGLVEIRDMRDYSMAISSVVNVIDLLWTYLEKASKSSHNRIESHSIMSKRKSLCAPLKPLFSLLLLALTITCTSSARILDEDETPVPTTAPVTPGSVVTPAGPSAATSAAAVTNVFPHHPLIFFMHDILGGSNPSARAVTGIVANPAVTGQVAFAKPNGANLPLNNGVPLNNNNNGLVNNNNVPFLTGLSGTTAGVSQNNGNNFPNGGFANITVLNGGQVPAGSTLQKLMFGTLTVIDDELTEDHELGSGLVGKVQGFYVASSEDGTSQTMAFTAMFESGGYADSISFFGVHRTAVSESQLAIIGGTGKYVNAKGYATVKTFPATNQHNIDGVETLLQLTVYLTY</sequence>
<dbReference type="Proteomes" id="UP001428341">
    <property type="component" value="Unassembled WGS sequence"/>
</dbReference>
<evidence type="ECO:0008006" key="10">
    <source>
        <dbReference type="Google" id="ProtNLM"/>
    </source>
</evidence>
<comment type="caution">
    <text evidence="8">The sequence shown here is derived from an EMBL/GenBank/DDBJ whole genome shotgun (WGS) entry which is preliminary data.</text>
</comment>
<keyword evidence="5" id="KW-0677">Repeat</keyword>
<feature type="repeat" description="PPR" evidence="6">
    <location>
        <begin position="201"/>
        <end position="235"/>
    </location>
</feature>
<feature type="compositionally biased region" description="Basic residues" evidence="7">
    <location>
        <begin position="34"/>
        <end position="61"/>
    </location>
</feature>
<dbReference type="PANTHER" id="PTHR46215:SF5">
    <property type="entry name" value="DIRIGENT PROTEIN"/>
    <property type="match status" value="1"/>
</dbReference>
<feature type="repeat" description="PPR" evidence="6">
    <location>
        <begin position="306"/>
        <end position="340"/>
    </location>
</feature>
<evidence type="ECO:0000256" key="3">
    <source>
        <dbReference type="ARBA" id="ARBA00011738"/>
    </source>
</evidence>
<comment type="subcellular location">
    <subcellularLocation>
        <location evidence="1">Secreted</location>
    </subcellularLocation>
</comment>
<dbReference type="Pfam" id="PF01535">
    <property type="entry name" value="PPR"/>
    <property type="match status" value="3"/>
</dbReference>
<dbReference type="Gene3D" id="2.40.480.10">
    <property type="entry name" value="Allene oxide cyclase-like"/>
    <property type="match status" value="1"/>
</dbReference>
<evidence type="ECO:0000256" key="4">
    <source>
        <dbReference type="ARBA" id="ARBA00022525"/>
    </source>
</evidence>
<comment type="subunit">
    <text evidence="3">Homodimer.</text>
</comment>
<feature type="repeat" description="PPR" evidence="6">
    <location>
        <begin position="271"/>
        <end position="305"/>
    </location>
</feature>
<comment type="similarity">
    <text evidence="2">Belongs to the plant dirigent protein family.</text>
</comment>
<evidence type="ECO:0000256" key="6">
    <source>
        <dbReference type="PROSITE-ProRule" id="PRU00708"/>
    </source>
</evidence>
<feature type="repeat" description="PPR" evidence="6">
    <location>
        <begin position="236"/>
        <end position="270"/>
    </location>
</feature>
<protein>
    <recommendedName>
        <fullName evidence="10">Dirigent protein</fullName>
    </recommendedName>
</protein>
<dbReference type="InterPro" id="IPR002885">
    <property type="entry name" value="PPR_rpt"/>
</dbReference>
<feature type="repeat" description="PPR" evidence="6">
    <location>
        <begin position="341"/>
        <end position="375"/>
    </location>
</feature>
<feature type="region of interest" description="Disordered" evidence="7">
    <location>
        <begin position="28"/>
        <end position="63"/>
    </location>
</feature>
<reference evidence="8 9" key="1">
    <citation type="submission" date="2024-05" db="EMBL/GenBank/DDBJ databases">
        <title>Haplotype-resolved chromosome-level genome assembly of Huyou (Citrus changshanensis).</title>
        <authorList>
            <person name="Miao C."/>
            <person name="Chen W."/>
            <person name="Wu Y."/>
            <person name="Wang L."/>
            <person name="Zhao S."/>
            <person name="Grierson D."/>
            <person name="Xu C."/>
            <person name="Chen K."/>
        </authorList>
    </citation>
    <scope>NUCLEOTIDE SEQUENCE [LARGE SCALE GENOMIC DNA]</scope>
    <source>
        <strain evidence="8">01-14</strain>
        <tissue evidence="8">Leaf</tissue>
    </source>
</reference>
<dbReference type="GO" id="GO:0009699">
    <property type="term" value="P:phenylpropanoid biosynthetic process"/>
    <property type="evidence" value="ECO:0007669"/>
    <property type="project" value="UniProtKB-ARBA"/>
</dbReference>
<evidence type="ECO:0000256" key="2">
    <source>
        <dbReference type="ARBA" id="ARBA00010746"/>
    </source>
</evidence>
<dbReference type="SUPFAM" id="SSF81901">
    <property type="entry name" value="HCP-like"/>
    <property type="match status" value="1"/>
</dbReference>
<dbReference type="GO" id="GO:0005576">
    <property type="term" value="C:extracellular region"/>
    <property type="evidence" value="ECO:0007669"/>
    <property type="project" value="UniProtKB-SubCell"/>
</dbReference>
<dbReference type="AlphaFoldDB" id="A0AAP0Q9Q2"/>
<evidence type="ECO:0000256" key="7">
    <source>
        <dbReference type="SAM" id="MobiDB-lite"/>
    </source>
</evidence>
<proteinExistence type="inferred from homology"/>
<gene>
    <name evidence="8" type="ORF">WN944_027995</name>
</gene>
<evidence type="ECO:0000256" key="1">
    <source>
        <dbReference type="ARBA" id="ARBA00004613"/>
    </source>
</evidence>